<dbReference type="Pfam" id="PF03352">
    <property type="entry name" value="Adenine_glyco"/>
    <property type="match status" value="1"/>
</dbReference>
<reference evidence="2" key="1">
    <citation type="submission" date="2006-10" db="EMBL/GenBank/DDBJ databases">
        <authorList>
            <person name="Amadeo P."/>
            <person name="Zhao Q."/>
            <person name="Wortman J."/>
            <person name="Fraser-Liggett C."/>
            <person name="Carlton J."/>
        </authorList>
    </citation>
    <scope>NUCLEOTIDE SEQUENCE</scope>
    <source>
        <strain evidence="2">G3</strain>
    </source>
</reference>
<dbReference type="PANTHER" id="PTHR30037">
    <property type="entry name" value="DNA-3-METHYLADENINE GLYCOSYLASE 1"/>
    <property type="match status" value="1"/>
</dbReference>
<dbReference type="VEuPathDB" id="TrichDB:TVAG_353740"/>
<evidence type="ECO:0000256" key="1">
    <source>
        <dbReference type="PIRSR" id="PIRSR605019-1"/>
    </source>
</evidence>
<feature type="binding site" evidence="1">
    <location>
        <position position="20"/>
    </location>
    <ligand>
        <name>Zn(2+)</name>
        <dbReference type="ChEBI" id="CHEBI:29105"/>
    </ligand>
</feature>
<dbReference type="STRING" id="5722.A2FDG7"/>
<evidence type="ECO:0000313" key="3">
    <source>
        <dbReference type="Proteomes" id="UP000001542"/>
    </source>
</evidence>
<dbReference type="eggNOG" id="ENOG502S159">
    <property type="taxonomic scope" value="Eukaryota"/>
</dbReference>
<dbReference type="EMBL" id="DS113732">
    <property type="protein sequence ID" value="EAX97044.1"/>
    <property type="molecule type" value="Genomic_DNA"/>
</dbReference>
<accession>A2FDG7</accession>
<keyword evidence="1" id="KW-0479">Metal-binding</keyword>
<organism evidence="2 3">
    <name type="scientific">Trichomonas vaginalis (strain ATCC PRA-98 / G3)</name>
    <dbReference type="NCBI Taxonomy" id="412133"/>
    <lineage>
        <taxon>Eukaryota</taxon>
        <taxon>Metamonada</taxon>
        <taxon>Parabasalia</taxon>
        <taxon>Trichomonadida</taxon>
        <taxon>Trichomonadidae</taxon>
        <taxon>Trichomonas</taxon>
    </lineage>
</organism>
<dbReference type="SUPFAM" id="SSF48150">
    <property type="entry name" value="DNA-glycosylase"/>
    <property type="match status" value="1"/>
</dbReference>
<feature type="binding site" evidence="1">
    <location>
        <position position="178"/>
    </location>
    <ligand>
        <name>Zn(2+)</name>
        <dbReference type="ChEBI" id="CHEBI:29105"/>
    </ligand>
</feature>
<keyword evidence="1" id="KW-0862">Zinc</keyword>
<dbReference type="Proteomes" id="UP000001542">
    <property type="component" value="Unassembled WGS sequence"/>
</dbReference>
<sequence length="192" mass="22594">MTKIVRCEWIDRGPLYLDYHDNEWGYPMHDDKDLFRQLCIQGFQAGLSWDLVLKRKAKLDEAFDNFDPDKIIKYDDKKIAEILQTDGVIKNKLKVNAVVSNAKAFFKVKEEFGSFDKYVWSFVDYKHIVHDFEKVEDLPAETEESKKISEDMKKRGFKFVGSKIIYNFMEAMGLVNDHFSYCSFKNGKIKSE</sequence>
<dbReference type="InterPro" id="IPR011257">
    <property type="entry name" value="DNA_glycosylase"/>
</dbReference>
<feature type="binding site" evidence="1">
    <location>
        <position position="182"/>
    </location>
    <ligand>
        <name>Zn(2+)</name>
        <dbReference type="ChEBI" id="CHEBI:29105"/>
    </ligand>
</feature>
<dbReference type="InterPro" id="IPR052891">
    <property type="entry name" value="DNA-3mA_glycosylase"/>
</dbReference>
<proteinExistence type="predicted"/>
<dbReference type="SMR" id="A2FDG7"/>
<dbReference type="InParanoid" id="A2FDG7"/>
<dbReference type="AlphaFoldDB" id="A2FDG7"/>
<evidence type="ECO:0008006" key="4">
    <source>
        <dbReference type="Google" id="ProtNLM"/>
    </source>
</evidence>
<dbReference type="GO" id="GO:0006284">
    <property type="term" value="P:base-excision repair"/>
    <property type="evidence" value="ECO:0007669"/>
    <property type="project" value="InterPro"/>
</dbReference>
<dbReference type="GO" id="GO:0008725">
    <property type="term" value="F:DNA-3-methyladenine glycosylase activity"/>
    <property type="evidence" value="ECO:0007669"/>
    <property type="project" value="InterPro"/>
</dbReference>
<dbReference type="OMA" id="HMQATGM"/>
<protein>
    <recommendedName>
        <fullName evidence="4">DNA-3-methyladenine glycosylase I</fullName>
    </recommendedName>
</protein>
<name>A2FDG7_TRIV3</name>
<dbReference type="PANTHER" id="PTHR30037:SF4">
    <property type="entry name" value="DNA-3-METHYLADENINE GLYCOSYLASE I"/>
    <property type="match status" value="1"/>
</dbReference>
<reference evidence="2" key="2">
    <citation type="journal article" date="2007" name="Science">
        <title>Draft genome sequence of the sexually transmitted pathogen Trichomonas vaginalis.</title>
        <authorList>
            <person name="Carlton J.M."/>
            <person name="Hirt R.P."/>
            <person name="Silva J.C."/>
            <person name="Delcher A.L."/>
            <person name="Schatz M."/>
            <person name="Zhao Q."/>
            <person name="Wortman J.R."/>
            <person name="Bidwell S.L."/>
            <person name="Alsmark U.C.M."/>
            <person name="Besteiro S."/>
            <person name="Sicheritz-Ponten T."/>
            <person name="Noel C.J."/>
            <person name="Dacks J.B."/>
            <person name="Foster P.G."/>
            <person name="Simillion C."/>
            <person name="Van de Peer Y."/>
            <person name="Miranda-Saavedra D."/>
            <person name="Barton G.J."/>
            <person name="Westrop G.D."/>
            <person name="Mueller S."/>
            <person name="Dessi D."/>
            <person name="Fiori P.L."/>
            <person name="Ren Q."/>
            <person name="Paulsen I."/>
            <person name="Zhang H."/>
            <person name="Bastida-Corcuera F.D."/>
            <person name="Simoes-Barbosa A."/>
            <person name="Brown M.T."/>
            <person name="Hayes R.D."/>
            <person name="Mukherjee M."/>
            <person name="Okumura C.Y."/>
            <person name="Schneider R."/>
            <person name="Smith A.J."/>
            <person name="Vanacova S."/>
            <person name="Villalvazo M."/>
            <person name="Haas B.J."/>
            <person name="Pertea M."/>
            <person name="Feldblyum T.V."/>
            <person name="Utterback T.R."/>
            <person name="Shu C.L."/>
            <person name="Osoegawa K."/>
            <person name="de Jong P.J."/>
            <person name="Hrdy I."/>
            <person name="Horvathova L."/>
            <person name="Zubacova Z."/>
            <person name="Dolezal P."/>
            <person name="Malik S.B."/>
            <person name="Logsdon J.M. Jr."/>
            <person name="Henze K."/>
            <person name="Gupta A."/>
            <person name="Wang C.C."/>
            <person name="Dunne R.L."/>
            <person name="Upcroft J.A."/>
            <person name="Upcroft P."/>
            <person name="White O."/>
            <person name="Salzberg S.L."/>
            <person name="Tang P."/>
            <person name="Chiu C.-H."/>
            <person name="Lee Y.-S."/>
            <person name="Embley T.M."/>
            <person name="Coombs G.H."/>
            <person name="Mottram J.C."/>
            <person name="Tachezy J."/>
            <person name="Fraser-Liggett C.M."/>
            <person name="Johnson P.J."/>
        </authorList>
    </citation>
    <scope>NUCLEOTIDE SEQUENCE [LARGE SCALE GENOMIC DNA]</scope>
    <source>
        <strain evidence="2">G3</strain>
    </source>
</reference>
<dbReference type="GO" id="GO:0046872">
    <property type="term" value="F:metal ion binding"/>
    <property type="evidence" value="ECO:0007669"/>
    <property type="project" value="UniProtKB-KW"/>
</dbReference>
<dbReference type="VEuPathDB" id="TrichDB:TVAGG3_0481210"/>
<evidence type="ECO:0000313" key="2">
    <source>
        <dbReference type="EMBL" id="EAX97044.1"/>
    </source>
</evidence>
<dbReference type="Gene3D" id="1.10.340.30">
    <property type="entry name" value="Hypothetical protein, domain 2"/>
    <property type="match status" value="1"/>
</dbReference>
<dbReference type="RefSeq" id="XP_001309974.1">
    <property type="nucleotide sequence ID" value="XM_001309973.1"/>
</dbReference>
<dbReference type="KEGG" id="tva:4754821"/>
<dbReference type="OrthoDB" id="3941538at2759"/>
<feature type="binding site" evidence="1">
    <location>
        <position position="7"/>
    </location>
    <ligand>
        <name>Zn(2+)</name>
        <dbReference type="ChEBI" id="CHEBI:29105"/>
    </ligand>
</feature>
<dbReference type="InterPro" id="IPR005019">
    <property type="entry name" value="Adenine_glyco"/>
</dbReference>
<keyword evidence="3" id="KW-1185">Reference proteome</keyword>
<gene>
    <name evidence="2" type="ORF">TVAG_353740</name>
</gene>